<dbReference type="PANTHER" id="PTHR33223:SF10">
    <property type="entry name" value="AMINOTRANSFERASE-LIKE PLANT MOBILE DOMAIN-CONTAINING PROTEIN"/>
    <property type="match status" value="1"/>
</dbReference>
<evidence type="ECO:0000259" key="2">
    <source>
        <dbReference type="Pfam" id="PF03732"/>
    </source>
</evidence>
<sequence>MNEPLSSKFKEPIDEFNGTTDPIDHICTFQDRVRLHGWPDTVACRAFPMTLKKDAREWFDTLRPRSITSFVDFANKFEICFSSSARKEKTSMRLMLVTQQRGEPLQEYISQFNRVTLGIRDLQMSSVITELLNGLRNQVFKINSIGSSSRFSQPITFDYKDLLGISFPYDDALVITGDIADFDVKRALVDTESAANVLSWNTFKELKISTDRLKPINTSLLGFGRATTIEAYVDDMVVNSDSEENHVNDLREVFRRARHNRLKFNPEKCIFGTIGRKVLGFMVSQRGIEENPDKRQAIMNMTSLTNKKEVQRLT</sequence>
<gene>
    <name evidence="3" type="ORF">Adt_21795</name>
</gene>
<dbReference type="InterPro" id="IPR043128">
    <property type="entry name" value="Rev_trsase/Diguanyl_cyclase"/>
</dbReference>
<evidence type="ECO:0000313" key="3">
    <source>
        <dbReference type="EMBL" id="KAL2506174.1"/>
    </source>
</evidence>
<evidence type="ECO:0000313" key="4">
    <source>
        <dbReference type="Proteomes" id="UP001604336"/>
    </source>
</evidence>
<dbReference type="EMBL" id="JBFOLK010000006">
    <property type="protein sequence ID" value="KAL2506174.1"/>
    <property type="molecule type" value="Genomic_DNA"/>
</dbReference>
<dbReference type="Gene3D" id="3.30.70.270">
    <property type="match status" value="1"/>
</dbReference>
<accession>A0ABD1T0C4</accession>
<keyword evidence="4" id="KW-1185">Reference proteome</keyword>
<feature type="domain" description="Retrotransposon gag" evidence="2">
    <location>
        <begin position="46"/>
        <end position="136"/>
    </location>
</feature>
<dbReference type="Pfam" id="PF03732">
    <property type="entry name" value="Retrotrans_gag"/>
    <property type="match status" value="1"/>
</dbReference>
<evidence type="ECO:0000259" key="1">
    <source>
        <dbReference type="Pfam" id="PF00078"/>
    </source>
</evidence>
<dbReference type="InterPro" id="IPR000477">
    <property type="entry name" value="RT_dom"/>
</dbReference>
<dbReference type="SUPFAM" id="SSF56672">
    <property type="entry name" value="DNA/RNA polymerases"/>
    <property type="match status" value="1"/>
</dbReference>
<feature type="domain" description="Reverse transcriptase" evidence="1">
    <location>
        <begin position="226"/>
        <end position="282"/>
    </location>
</feature>
<comment type="caution">
    <text evidence="3">The sequence shown here is derived from an EMBL/GenBank/DDBJ whole genome shotgun (WGS) entry which is preliminary data.</text>
</comment>
<dbReference type="Proteomes" id="UP001604336">
    <property type="component" value="Unassembled WGS sequence"/>
</dbReference>
<dbReference type="InterPro" id="IPR005162">
    <property type="entry name" value="Retrotrans_gag_dom"/>
</dbReference>
<reference evidence="4" key="1">
    <citation type="submission" date="2024-07" db="EMBL/GenBank/DDBJ databases">
        <title>Two chromosome-level genome assemblies of Korean endemic species Abeliophyllum distichum and Forsythia ovata (Oleaceae).</title>
        <authorList>
            <person name="Jang H."/>
        </authorList>
    </citation>
    <scope>NUCLEOTIDE SEQUENCE [LARGE SCALE GENOMIC DNA]</scope>
</reference>
<dbReference type="InterPro" id="IPR043502">
    <property type="entry name" value="DNA/RNA_pol_sf"/>
</dbReference>
<name>A0ABD1T0C4_9LAMI</name>
<proteinExistence type="predicted"/>
<dbReference type="PANTHER" id="PTHR33223">
    <property type="entry name" value="CCHC-TYPE DOMAIN-CONTAINING PROTEIN"/>
    <property type="match status" value="1"/>
</dbReference>
<dbReference type="AlphaFoldDB" id="A0ABD1T0C4"/>
<dbReference type="Pfam" id="PF00078">
    <property type="entry name" value="RVT_1"/>
    <property type="match status" value="1"/>
</dbReference>
<organism evidence="3 4">
    <name type="scientific">Abeliophyllum distichum</name>
    <dbReference type="NCBI Taxonomy" id="126358"/>
    <lineage>
        <taxon>Eukaryota</taxon>
        <taxon>Viridiplantae</taxon>
        <taxon>Streptophyta</taxon>
        <taxon>Embryophyta</taxon>
        <taxon>Tracheophyta</taxon>
        <taxon>Spermatophyta</taxon>
        <taxon>Magnoliopsida</taxon>
        <taxon>eudicotyledons</taxon>
        <taxon>Gunneridae</taxon>
        <taxon>Pentapetalae</taxon>
        <taxon>asterids</taxon>
        <taxon>lamiids</taxon>
        <taxon>Lamiales</taxon>
        <taxon>Oleaceae</taxon>
        <taxon>Forsythieae</taxon>
        <taxon>Abeliophyllum</taxon>
    </lineage>
</organism>
<protein>
    <submittedName>
        <fullName evidence="3">Integrase catalytic domain-containing protein</fullName>
    </submittedName>
</protein>